<name>A0A8I6WU51_HORVV</name>
<dbReference type="EnsemblPlants" id="HORVU.MOREX.r3.2HG0178140.1">
    <property type="protein sequence ID" value="HORVU.MOREX.r3.2HG0178140.1"/>
    <property type="gene ID" value="HORVU.MOREX.r3.2HG0178140"/>
</dbReference>
<dbReference type="InterPro" id="IPR052437">
    <property type="entry name" value="Pectin_Meth_Modulator"/>
</dbReference>
<dbReference type="Proteomes" id="UP000011116">
    <property type="component" value="Chromosome 2H"/>
</dbReference>
<feature type="signal peptide" evidence="6">
    <location>
        <begin position="1"/>
        <end position="23"/>
    </location>
</feature>
<dbReference type="Gene3D" id="2.60.120.260">
    <property type="entry name" value="Galactose-binding domain-like"/>
    <property type="match status" value="1"/>
</dbReference>
<evidence type="ECO:0000256" key="5">
    <source>
        <dbReference type="ARBA" id="ARBA00023180"/>
    </source>
</evidence>
<reference evidence="8" key="3">
    <citation type="submission" date="2022-01" db="UniProtKB">
        <authorList>
            <consortium name="EnsemblPlants"/>
        </authorList>
    </citation>
    <scope>IDENTIFICATION</scope>
    <source>
        <strain evidence="8">subsp. vulgare</strain>
    </source>
</reference>
<keyword evidence="3" id="KW-0964">Secreted</keyword>
<evidence type="ECO:0000256" key="2">
    <source>
        <dbReference type="ARBA" id="ARBA00004613"/>
    </source>
</evidence>
<evidence type="ECO:0000256" key="4">
    <source>
        <dbReference type="ARBA" id="ARBA00022729"/>
    </source>
</evidence>
<dbReference type="GO" id="GO:0030234">
    <property type="term" value="F:enzyme regulator activity"/>
    <property type="evidence" value="ECO:0000318"/>
    <property type="project" value="GO_Central"/>
</dbReference>
<keyword evidence="9" id="KW-1185">Reference proteome</keyword>
<dbReference type="InterPro" id="IPR006946">
    <property type="entry name" value="DGR2-like_dom"/>
</dbReference>
<proteinExistence type="predicted"/>
<gene>
    <name evidence="8" type="primary">LOC123430465</name>
</gene>
<dbReference type="GeneID" id="123430465"/>
<dbReference type="GO" id="GO:0005576">
    <property type="term" value="C:extracellular region"/>
    <property type="evidence" value="ECO:0007669"/>
    <property type="project" value="UniProtKB-SubCell"/>
</dbReference>
<feature type="domain" description="DUF642" evidence="7">
    <location>
        <begin position="198"/>
        <end position="362"/>
    </location>
</feature>
<comment type="subcellular location">
    <subcellularLocation>
        <location evidence="1">Cell envelope</location>
    </subcellularLocation>
    <subcellularLocation>
        <location evidence="2">Secreted</location>
    </subcellularLocation>
</comment>
<dbReference type="Gramene" id="HORVU.MOREX.r3.2HG0178140.1">
    <property type="protein sequence ID" value="HORVU.MOREX.r3.2HG0178140.1"/>
    <property type="gene ID" value="HORVU.MOREX.r3.2HG0178140"/>
</dbReference>
<evidence type="ECO:0000256" key="6">
    <source>
        <dbReference type="SAM" id="SignalP"/>
    </source>
</evidence>
<feature type="domain" description="DUF642" evidence="7">
    <location>
        <begin position="27"/>
        <end position="184"/>
    </location>
</feature>
<dbReference type="OrthoDB" id="602524at2759"/>
<keyword evidence="5" id="KW-0325">Glycoprotein</keyword>
<keyword evidence="4 6" id="KW-0732">Signal</keyword>
<dbReference type="PANTHER" id="PTHR31265:SF60">
    <property type="entry name" value="GENOME ASSEMBLY, CHROMOSOME: II"/>
    <property type="match status" value="1"/>
</dbReference>
<feature type="chain" id="PRO_5035183995" description="DUF642 domain-containing protein" evidence="6">
    <location>
        <begin position="24"/>
        <end position="376"/>
    </location>
</feature>
<dbReference type="RefSeq" id="XP_044970272.1">
    <property type="nucleotide sequence ID" value="XM_045114337.1"/>
</dbReference>
<dbReference type="PANTHER" id="PTHR31265">
    <property type="entry name" value="OS02G0527500 PROTEIN-RELATED"/>
    <property type="match status" value="1"/>
</dbReference>
<organism evidence="8 9">
    <name type="scientific">Hordeum vulgare subsp. vulgare</name>
    <name type="common">Domesticated barley</name>
    <dbReference type="NCBI Taxonomy" id="112509"/>
    <lineage>
        <taxon>Eukaryota</taxon>
        <taxon>Viridiplantae</taxon>
        <taxon>Streptophyta</taxon>
        <taxon>Embryophyta</taxon>
        <taxon>Tracheophyta</taxon>
        <taxon>Spermatophyta</taxon>
        <taxon>Magnoliopsida</taxon>
        <taxon>Liliopsida</taxon>
        <taxon>Poales</taxon>
        <taxon>Poaceae</taxon>
        <taxon>BOP clade</taxon>
        <taxon>Pooideae</taxon>
        <taxon>Triticodae</taxon>
        <taxon>Triticeae</taxon>
        <taxon>Hordeinae</taxon>
        <taxon>Hordeum</taxon>
    </lineage>
</organism>
<dbReference type="KEGG" id="hvg:123430465"/>
<evidence type="ECO:0000256" key="1">
    <source>
        <dbReference type="ARBA" id="ARBA00004196"/>
    </source>
</evidence>
<sequence>MTKSTLYTALFLLVALAARGASAVTDGLLPNGNFKNGPEKSQLTNGTVVTGSYSVPYWETSGFIEYIESGHKQDDMILAVPEGANALRLGNDATIRTQFNVTRHMYYSITLIAARSCAQEEKLNVSVAPNSGMLPIQTVYTNTGWDSYSWAFKAKHSDVCLSIHNTGIEENPACGPLIIAVAIKALYPPHHNHSSGNMLRNGDFEEGPYIFPETSWGVLVPPNVEDEHSPLPGWMIMSESKVVKYIDTPHHVVPRGSRAVELVAGLECALLQEVSTVPGWSYRLSFSVGDAGNGCSGSLVVGAYAGQETLKVPYESRGTGGSKLAELHFTAISNLTRVVFHSWNHHMTSQATLCGPVVDDISLVAVHAHAARRLLL</sequence>
<reference evidence="8" key="2">
    <citation type="submission" date="2020-10" db="EMBL/GenBank/DDBJ databases">
        <authorList>
            <person name="Scholz U."/>
            <person name="Mascher M."/>
            <person name="Fiebig A."/>
        </authorList>
    </citation>
    <scope>NUCLEOTIDE SEQUENCE [LARGE SCALE GENOMIC DNA]</scope>
    <source>
        <strain evidence="8">cv. Morex</strain>
    </source>
</reference>
<accession>A0A8I6WU51</accession>
<protein>
    <recommendedName>
        <fullName evidence="7">DUF642 domain-containing protein</fullName>
    </recommendedName>
</protein>
<evidence type="ECO:0000313" key="8">
    <source>
        <dbReference type="EnsemblPlants" id="HORVU.MOREX.r3.2HG0178140.1"/>
    </source>
</evidence>
<evidence type="ECO:0000259" key="7">
    <source>
        <dbReference type="Pfam" id="PF04862"/>
    </source>
</evidence>
<evidence type="ECO:0000256" key="3">
    <source>
        <dbReference type="ARBA" id="ARBA00022525"/>
    </source>
</evidence>
<reference evidence="9" key="1">
    <citation type="journal article" date="2012" name="Nature">
        <title>A physical, genetic and functional sequence assembly of the barley genome.</title>
        <authorList>
            <consortium name="The International Barley Genome Sequencing Consortium"/>
            <person name="Mayer K.F."/>
            <person name="Waugh R."/>
            <person name="Brown J.W."/>
            <person name="Schulman A."/>
            <person name="Langridge P."/>
            <person name="Platzer M."/>
            <person name="Fincher G.B."/>
            <person name="Muehlbauer G.J."/>
            <person name="Sato K."/>
            <person name="Close T.J."/>
            <person name="Wise R.P."/>
            <person name="Stein N."/>
        </authorList>
    </citation>
    <scope>NUCLEOTIDE SEQUENCE [LARGE SCALE GENOMIC DNA]</scope>
    <source>
        <strain evidence="9">cv. Morex</strain>
    </source>
</reference>
<dbReference type="Pfam" id="PF04862">
    <property type="entry name" value="DUF642"/>
    <property type="match status" value="2"/>
</dbReference>
<dbReference type="GO" id="GO:0009505">
    <property type="term" value="C:plant-type cell wall"/>
    <property type="evidence" value="ECO:0000318"/>
    <property type="project" value="GO_Central"/>
</dbReference>
<evidence type="ECO:0000313" key="9">
    <source>
        <dbReference type="Proteomes" id="UP000011116"/>
    </source>
</evidence>
<dbReference type="AlphaFoldDB" id="A0A8I6WU51"/>
<dbReference type="Gramene" id="HORVU.MOREX.r2.2HG0147370.1">
    <property type="protein sequence ID" value="HORVU.MOREX.r2.2HG0147370.1"/>
    <property type="gene ID" value="HORVU.MOREX.r2.2HG0147370"/>
</dbReference>